<gene>
    <name evidence="6" type="ORF">Dfulv_13660</name>
</gene>
<evidence type="ECO:0000256" key="1">
    <source>
        <dbReference type="ARBA" id="ARBA00005695"/>
    </source>
</evidence>
<reference evidence="6" key="2">
    <citation type="submission" date="2022-09" db="EMBL/GenBank/DDBJ databases">
        <title>Biosynthetic gene clusters of Dactylosporangioum fulvum.</title>
        <authorList>
            <person name="Caradec T."/>
        </authorList>
    </citation>
    <scope>NUCLEOTIDE SEQUENCE</scope>
    <source>
        <strain evidence="6">NRRL B-16292</strain>
    </source>
</reference>
<dbReference type="PANTHER" id="PTHR30290">
    <property type="entry name" value="PERIPLASMIC BINDING COMPONENT OF ABC TRANSPORTER"/>
    <property type="match status" value="1"/>
</dbReference>
<dbReference type="CDD" id="cd08492">
    <property type="entry name" value="PBP2_NikA_DppA_OppA_like_15"/>
    <property type="match status" value="1"/>
</dbReference>
<dbReference type="SUPFAM" id="SSF53850">
    <property type="entry name" value="Periplasmic binding protein-like II"/>
    <property type="match status" value="1"/>
</dbReference>
<dbReference type="Gene3D" id="3.10.105.10">
    <property type="entry name" value="Dipeptide-binding Protein, Domain 3"/>
    <property type="match status" value="1"/>
</dbReference>
<feature type="domain" description="Solute-binding protein family 5" evidence="5">
    <location>
        <begin position="82"/>
        <end position="454"/>
    </location>
</feature>
<organism evidence="6 7">
    <name type="scientific">Dactylosporangium fulvum</name>
    <dbReference type="NCBI Taxonomy" id="53359"/>
    <lineage>
        <taxon>Bacteria</taxon>
        <taxon>Bacillati</taxon>
        <taxon>Actinomycetota</taxon>
        <taxon>Actinomycetes</taxon>
        <taxon>Micromonosporales</taxon>
        <taxon>Micromonosporaceae</taxon>
        <taxon>Dactylosporangium</taxon>
    </lineage>
</organism>
<reference evidence="6" key="1">
    <citation type="submission" date="2021-04" db="EMBL/GenBank/DDBJ databases">
        <authorList>
            <person name="Hartkoorn R.C."/>
            <person name="Beaudoing E."/>
            <person name="Hot D."/>
        </authorList>
    </citation>
    <scope>NUCLEOTIDE SEQUENCE</scope>
    <source>
        <strain evidence="6">NRRL B-16292</strain>
    </source>
</reference>
<keyword evidence="3 4" id="KW-0732">Signal</keyword>
<evidence type="ECO:0000313" key="6">
    <source>
        <dbReference type="EMBL" id="UWP85212.1"/>
    </source>
</evidence>
<keyword evidence="2" id="KW-0813">Transport</keyword>
<evidence type="ECO:0000256" key="2">
    <source>
        <dbReference type="ARBA" id="ARBA00022448"/>
    </source>
</evidence>
<dbReference type="Pfam" id="PF00496">
    <property type="entry name" value="SBP_bac_5"/>
    <property type="match status" value="1"/>
</dbReference>
<dbReference type="InterPro" id="IPR039424">
    <property type="entry name" value="SBP_5"/>
</dbReference>
<dbReference type="Gene3D" id="3.40.190.10">
    <property type="entry name" value="Periplasmic binding protein-like II"/>
    <property type="match status" value="1"/>
</dbReference>
<dbReference type="PIRSF" id="PIRSF002741">
    <property type="entry name" value="MppA"/>
    <property type="match status" value="1"/>
</dbReference>
<keyword evidence="7" id="KW-1185">Reference proteome</keyword>
<accession>A0ABY5W6N1</accession>
<dbReference type="Proteomes" id="UP001059617">
    <property type="component" value="Chromosome"/>
</dbReference>
<dbReference type="EMBL" id="CP073720">
    <property type="protein sequence ID" value="UWP85212.1"/>
    <property type="molecule type" value="Genomic_DNA"/>
</dbReference>
<feature type="chain" id="PRO_5046054320" evidence="4">
    <location>
        <begin position="23"/>
        <end position="545"/>
    </location>
</feature>
<dbReference type="InterPro" id="IPR000914">
    <property type="entry name" value="SBP_5_dom"/>
</dbReference>
<comment type="similarity">
    <text evidence="1">Belongs to the bacterial solute-binding protein 5 family.</text>
</comment>
<name>A0ABY5W6N1_9ACTN</name>
<dbReference type="RefSeq" id="WP_259863294.1">
    <property type="nucleotide sequence ID" value="NZ_CP073720.1"/>
</dbReference>
<feature type="signal peptide" evidence="4">
    <location>
        <begin position="1"/>
        <end position="22"/>
    </location>
</feature>
<dbReference type="PANTHER" id="PTHR30290:SF9">
    <property type="entry name" value="OLIGOPEPTIDE-BINDING PROTEIN APPA"/>
    <property type="match status" value="1"/>
</dbReference>
<evidence type="ECO:0000259" key="5">
    <source>
        <dbReference type="Pfam" id="PF00496"/>
    </source>
</evidence>
<sequence length="545" mass="57930">MSRRLVLAAASVALVAACSATGAPGDGDGAGSGTPVRGGTVVFATDVEPTCLDPAAPSQIATQILQRNVYDSLIFQDAKGAFHPWLAKSWEISADGTTYTFNLRDDVTFHDGTKFDATAAKATFDHFVDPATKAPLAGSLPFESATAAAPATLVVKLKSPFAPFLQLASFSVLGIQSPAALAKGQAALCAGGPNAVGTGPFTTAAYTKGQSLTFARYDAYNWPPDGAAHQGAAYLDKVEVRFLPENAIRVGAVSSGQAQLAANVPPVTAAAFEAGGGVRILSAAAAGTPFTAYLNTKRAPFDDVKVRQAFQRGIDIENIVKSVYAGRFPRAWSPLTPSTPYSYDSSLEGSWAQDLNLANRLLDEAGWTQKDAQGYRVKDGKRLTVVWVQNSTVMREQRDVVAQAIADNAKKLGFEVTLQGLDAGTFASRARAGDYDITDQSNQRADPDMLFNVWSSKFLATKGGANYANVDDPQVDGWLSQGLTALRQEDRPAAYKPLQRWVIDNAAAVPIYVPQYLLGASNSVQGVQFTVSGYPDSFYTVWRTK</sequence>
<dbReference type="InterPro" id="IPR030678">
    <property type="entry name" value="Peptide/Ni-bd"/>
</dbReference>
<evidence type="ECO:0000256" key="4">
    <source>
        <dbReference type="SAM" id="SignalP"/>
    </source>
</evidence>
<evidence type="ECO:0000256" key="3">
    <source>
        <dbReference type="ARBA" id="ARBA00022729"/>
    </source>
</evidence>
<protein>
    <submittedName>
        <fullName evidence="6">ABC transporter substrate-binding protein</fullName>
    </submittedName>
</protein>
<evidence type="ECO:0000313" key="7">
    <source>
        <dbReference type="Proteomes" id="UP001059617"/>
    </source>
</evidence>
<proteinExistence type="inferred from homology"/>